<organism evidence="1 2">
    <name type="scientific">Aspergillus costaricaensis CBS 115574</name>
    <dbReference type="NCBI Taxonomy" id="1448317"/>
    <lineage>
        <taxon>Eukaryota</taxon>
        <taxon>Fungi</taxon>
        <taxon>Dikarya</taxon>
        <taxon>Ascomycota</taxon>
        <taxon>Pezizomycotina</taxon>
        <taxon>Eurotiomycetes</taxon>
        <taxon>Eurotiomycetidae</taxon>
        <taxon>Eurotiales</taxon>
        <taxon>Aspergillaceae</taxon>
        <taxon>Aspergillus</taxon>
        <taxon>Aspergillus subgen. Circumdati</taxon>
    </lineage>
</organism>
<feature type="non-terminal residue" evidence="1">
    <location>
        <position position="1"/>
    </location>
</feature>
<dbReference type="EMBL" id="KZ824548">
    <property type="protein sequence ID" value="RAK89193.1"/>
    <property type="molecule type" value="Genomic_DNA"/>
</dbReference>
<protein>
    <submittedName>
        <fullName evidence="1">Uncharacterized protein</fullName>
    </submittedName>
</protein>
<accession>A0ACD1IF39</accession>
<reference evidence="1" key="1">
    <citation type="submission" date="2018-02" db="EMBL/GenBank/DDBJ databases">
        <title>The genomes of Aspergillus section Nigri reveals drivers in fungal speciation.</title>
        <authorList>
            <consortium name="DOE Joint Genome Institute"/>
            <person name="Vesth T.C."/>
            <person name="Nybo J."/>
            <person name="Theobald S."/>
            <person name="Brandl J."/>
            <person name="Frisvad J.C."/>
            <person name="Nielsen K.F."/>
            <person name="Lyhne E.K."/>
            <person name="Kogle M.E."/>
            <person name="Kuo A."/>
            <person name="Riley R."/>
            <person name="Clum A."/>
            <person name="Nolan M."/>
            <person name="Lipzen A."/>
            <person name="Salamov A."/>
            <person name="Henrissat B."/>
            <person name="Wiebenga A."/>
            <person name="De vries R.P."/>
            <person name="Grigoriev I.V."/>
            <person name="Mortensen U.H."/>
            <person name="Andersen M.R."/>
            <person name="Baker S.E."/>
        </authorList>
    </citation>
    <scope>NUCLEOTIDE SEQUENCE</scope>
    <source>
        <strain evidence="1">CBS 115574</strain>
    </source>
</reference>
<name>A0ACD1IF39_9EURO</name>
<gene>
    <name evidence="1" type="ORF">BO79DRAFT_264509</name>
</gene>
<dbReference type="Proteomes" id="UP000249748">
    <property type="component" value="Unassembled WGS sequence"/>
</dbReference>
<sequence>QLPTKMPRSYASLADQSVFPSISDLPGDYTCPETGGGVFGCLLVEIVSIERITRLVLRTFDRADSPVTVAFYTGDRGRSIENDPKLKPGNTMAILFPRRHLFLDGTVGVRQEHYGYFKFFPGNMKVLFQLSDEMRCWPARFATHKKCHGCGKKDKPLLRCAKCGVVTYCDKVSSISYDNQTLYELNLTVIPATCGATQGAMPTADKRGGLPPPDRG</sequence>
<proteinExistence type="predicted"/>
<keyword evidence="2" id="KW-1185">Reference proteome</keyword>
<evidence type="ECO:0000313" key="1">
    <source>
        <dbReference type="EMBL" id="RAK89193.1"/>
    </source>
</evidence>
<evidence type="ECO:0000313" key="2">
    <source>
        <dbReference type="Proteomes" id="UP000249748"/>
    </source>
</evidence>